<dbReference type="InterPro" id="IPR004089">
    <property type="entry name" value="MCPsignal_dom"/>
</dbReference>
<dbReference type="OrthoDB" id="9806704at2"/>
<dbReference type="GO" id="GO:0004888">
    <property type="term" value="F:transmembrane signaling receptor activity"/>
    <property type="evidence" value="ECO:0007669"/>
    <property type="project" value="InterPro"/>
</dbReference>
<evidence type="ECO:0000256" key="10">
    <source>
        <dbReference type="PROSITE-ProRule" id="PRU00284"/>
    </source>
</evidence>
<dbReference type="GO" id="GO:0007165">
    <property type="term" value="P:signal transduction"/>
    <property type="evidence" value="ECO:0007669"/>
    <property type="project" value="UniProtKB-KW"/>
</dbReference>
<gene>
    <name evidence="13" type="ORF">TMS3_0119020</name>
</gene>
<protein>
    <submittedName>
        <fullName evidence="13">Chemotaxis protein</fullName>
    </submittedName>
</protein>
<keyword evidence="5 11" id="KW-0812">Transmembrane</keyword>
<evidence type="ECO:0000256" key="5">
    <source>
        <dbReference type="ARBA" id="ARBA00022692"/>
    </source>
</evidence>
<dbReference type="eggNOG" id="COG0840">
    <property type="taxonomic scope" value="Bacteria"/>
</dbReference>
<dbReference type="EMBL" id="AWSQ01000006">
    <property type="protein sequence ID" value="KFX68335.1"/>
    <property type="molecule type" value="Genomic_DNA"/>
</dbReference>
<evidence type="ECO:0000313" key="14">
    <source>
        <dbReference type="Proteomes" id="UP000030063"/>
    </source>
</evidence>
<proteinExistence type="inferred from homology"/>
<evidence type="ECO:0000256" key="8">
    <source>
        <dbReference type="ARBA" id="ARBA00023224"/>
    </source>
</evidence>
<dbReference type="InterPro" id="IPR004090">
    <property type="entry name" value="Chemotax_Me-accpt_rcpt"/>
</dbReference>
<comment type="similarity">
    <text evidence="9">Belongs to the methyl-accepting chemotaxis (MCP) protein family.</text>
</comment>
<evidence type="ECO:0000256" key="7">
    <source>
        <dbReference type="ARBA" id="ARBA00023136"/>
    </source>
</evidence>
<dbReference type="RefSeq" id="WP_025166786.1">
    <property type="nucleotide sequence ID" value="NZ_AWSQ01000006.1"/>
</dbReference>
<evidence type="ECO:0000256" key="11">
    <source>
        <dbReference type="SAM" id="Phobius"/>
    </source>
</evidence>
<dbReference type="FunFam" id="1.10.287.950:FF:000001">
    <property type="entry name" value="Methyl-accepting chemotaxis sensory transducer"/>
    <property type="match status" value="1"/>
</dbReference>
<dbReference type="Gene3D" id="1.10.287.950">
    <property type="entry name" value="Methyl-accepting chemotaxis protein"/>
    <property type="match status" value="1"/>
</dbReference>
<dbReference type="SUPFAM" id="SSF58104">
    <property type="entry name" value="Methyl-accepting chemotaxis protein (MCP) signaling domain"/>
    <property type="match status" value="1"/>
</dbReference>
<keyword evidence="7 11" id="KW-0472">Membrane</keyword>
<keyword evidence="3" id="KW-0488">Methylation</keyword>
<evidence type="ECO:0000313" key="13">
    <source>
        <dbReference type="EMBL" id="KFX68335.1"/>
    </source>
</evidence>
<dbReference type="PRINTS" id="PR00260">
    <property type="entry name" value="CHEMTRNSDUCR"/>
</dbReference>
<comment type="subcellular location">
    <subcellularLocation>
        <location evidence="1">Cell membrane</location>
        <topology evidence="1">Multi-pass membrane protein</topology>
    </subcellularLocation>
</comment>
<dbReference type="GO" id="GO:0006935">
    <property type="term" value="P:chemotaxis"/>
    <property type="evidence" value="ECO:0007669"/>
    <property type="project" value="UniProtKB-KW"/>
</dbReference>
<keyword evidence="8 10" id="KW-0807">Transducer</keyword>
<dbReference type="AlphaFoldDB" id="A0A0A1YEP6"/>
<dbReference type="Pfam" id="PF00015">
    <property type="entry name" value="MCPsignal"/>
    <property type="match status" value="1"/>
</dbReference>
<reference evidence="13 14" key="1">
    <citation type="journal article" date="2014" name="Genome Announc.">
        <title>Draft Genome Sequence of Petroleum Oil-Degrading Marine Bacterium Pseudomonas taeanensis Strain MS-3, Isolated from a Crude Oil-Contaminated Seashore.</title>
        <authorList>
            <person name="Lee S.Y."/>
            <person name="Kim S.H."/>
            <person name="Lee D.G."/>
            <person name="Shin S."/>
            <person name="Yun S.H."/>
            <person name="Choi C.W."/>
            <person name="Chung Y.H."/>
            <person name="Choi J.S."/>
            <person name="Kahng H.Y."/>
            <person name="Kim S.I."/>
        </authorList>
    </citation>
    <scope>NUCLEOTIDE SEQUENCE [LARGE SCALE GENOMIC DNA]</scope>
    <source>
        <strain evidence="13 14">MS-3</strain>
    </source>
</reference>
<keyword evidence="6 11" id="KW-1133">Transmembrane helix</keyword>
<dbReference type="Pfam" id="PF02743">
    <property type="entry name" value="dCache_1"/>
    <property type="match status" value="1"/>
</dbReference>
<dbReference type="Proteomes" id="UP000030063">
    <property type="component" value="Unassembled WGS sequence"/>
</dbReference>
<evidence type="ECO:0000259" key="12">
    <source>
        <dbReference type="PROSITE" id="PS50111"/>
    </source>
</evidence>
<dbReference type="PANTHER" id="PTHR32089:SF70">
    <property type="entry name" value="ENERGY TAXIS MODULATING METHYL ACCEPTING SENSORY TRANSDUCER"/>
    <property type="match status" value="1"/>
</dbReference>
<dbReference type="PANTHER" id="PTHR32089">
    <property type="entry name" value="METHYL-ACCEPTING CHEMOTAXIS PROTEIN MCPB"/>
    <property type="match status" value="1"/>
</dbReference>
<keyword evidence="14" id="KW-1185">Reference proteome</keyword>
<accession>A0A0A1YEP6</accession>
<name>A0A0A1YEP6_9PSED</name>
<evidence type="ECO:0000256" key="9">
    <source>
        <dbReference type="ARBA" id="ARBA00029447"/>
    </source>
</evidence>
<keyword evidence="4" id="KW-0145">Chemotaxis</keyword>
<dbReference type="STRING" id="1395571.TMS3_0119020"/>
<sequence length="652" mass="70093">MSLRLKLALSYLIIGLLPVLAMAFTVYHQASQALQEQTLNALEAVANIKQQQLQDNWQSRRNQLNTLASNLGASYLGLDSQALISAANYDRAIFENFIETFGYRELKLISREGKVVFSVLRGDDYQQNLNDSRWRETPMARLVLPGLASQQAQIGDLAVNPQTGEPSQFLVAPVLSEGELQALLMLELPIAPLNSVMQTRQGLGEAGETYLVGADGLLRSDSVRFTEQQVLRGERQASPLLGQAISLALQGQQGRLSEPGLDGLPALKAFVPLQVGAQRWALIAEMDQAQAFAPVRELMWQVLLLGLATIAAVLLATWLISRSVMRPLGGEPSSMAALARRLAAGELHITSGEQNHSGLMQALHEMAAAWREVIERLRQASQAVGDASGDILGAAGRTSSSLDQQQEALEMVVSAVDQMAATVQEIAASASQSADGSAAAREAFTTMQATLQRMIGRQDQLLGGLRQADHVVQALAGDSQQIGSVLEVIRGIAEQTNLLALNAAIEAARAGEQGRGFAVVADEVRNLAMRTRTATEEIVQIIGALGDSSSEALTSMQGSTEQARALEDETQAVLGSLNHLDDSLQSVHALAFQIAAAAEEQASTTQEVNQHMHRLHAMTGENRQTAAHTRDCGEHLQKVAGSQEQLVAHFQL</sequence>
<feature type="domain" description="Methyl-accepting transducer" evidence="12">
    <location>
        <begin position="380"/>
        <end position="616"/>
    </location>
</feature>
<dbReference type="InterPro" id="IPR033479">
    <property type="entry name" value="dCache_1"/>
</dbReference>
<dbReference type="GO" id="GO:0005886">
    <property type="term" value="C:plasma membrane"/>
    <property type="evidence" value="ECO:0007669"/>
    <property type="project" value="UniProtKB-SubCell"/>
</dbReference>
<comment type="caution">
    <text evidence="13">The sequence shown here is derived from an EMBL/GenBank/DDBJ whole genome shotgun (WGS) entry which is preliminary data.</text>
</comment>
<evidence type="ECO:0000256" key="3">
    <source>
        <dbReference type="ARBA" id="ARBA00022481"/>
    </source>
</evidence>
<evidence type="ECO:0000256" key="6">
    <source>
        <dbReference type="ARBA" id="ARBA00022989"/>
    </source>
</evidence>
<organism evidence="13 14">
    <name type="scientific">Pseudomonas taeanensis MS-3</name>
    <dbReference type="NCBI Taxonomy" id="1395571"/>
    <lineage>
        <taxon>Bacteria</taxon>
        <taxon>Pseudomonadati</taxon>
        <taxon>Pseudomonadota</taxon>
        <taxon>Gammaproteobacteria</taxon>
        <taxon>Pseudomonadales</taxon>
        <taxon>Pseudomonadaceae</taxon>
        <taxon>Pseudomonas</taxon>
    </lineage>
</organism>
<dbReference type="PROSITE" id="PS50111">
    <property type="entry name" value="CHEMOTAXIS_TRANSDUC_2"/>
    <property type="match status" value="1"/>
</dbReference>
<feature type="transmembrane region" description="Helical" evidence="11">
    <location>
        <begin position="298"/>
        <end position="320"/>
    </location>
</feature>
<keyword evidence="2" id="KW-1003">Cell membrane</keyword>
<evidence type="ECO:0000256" key="1">
    <source>
        <dbReference type="ARBA" id="ARBA00004651"/>
    </source>
</evidence>
<evidence type="ECO:0000256" key="2">
    <source>
        <dbReference type="ARBA" id="ARBA00022475"/>
    </source>
</evidence>
<evidence type="ECO:0000256" key="4">
    <source>
        <dbReference type="ARBA" id="ARBA00022500"/>
    </source>
</evidence>
<dbReference type="SMART" id="SM00283">
    <property type="entry name" value="MA"/>
    <property type="match status" value="1"/>
</dbReference>